<accession>A0AAW0FGG3</accession>
<evidence type="ECO:0000313" key="2">
    <source>
        <dbReference type="Proteomes" id="UP001385951"/>
    </source>
</evidence>
<dbReference type="AlphaFoldDB" id="A0AAW0FGG3"/>
<name>A0AAW0FGG3_9APHY</name>
<keyword evidence="2" id="KW-1185">Reference proteome</keyword>
<organism evidence="1 2">
    <name type="scientific">Cerrena zonata</name>
    <dbReference type="NCBI Taxonomy" id="2478898"/>
    <lineage>
        <taxon>Eukaryota</taxon>
        <taxon>Fungi</taxon>
        <taxon>Dikarya</taxon>
        <taxon>Basidiomycota</taxon>
        <taxon>Agaricomycotina</taxon>
        <taxon>Agaricomycetes</taxon>
        <taxon>Polyporales</taxon>
        <taxon>Cerrenaceae</taxon>
        <taxon>Cerrena</taxon>
    </lineage>
</organism>
<gene>
    <name evidence="1" type="ORF">QCA50_017013</name>
</gene>
<sequence>MEWTTGFTSGLTPFFKFRHTGAFEVLVASCNGFGGDFFLTAAGVSVNSSEPSEEMYSASDTEAESSKSLIDHCIMNK</sequence>
<dbReference type="EMBL" id="JASBNA010000054">
    <property type="protein sequence ID" value="KAK7679856.1"/>
    <property type="molecule type" value="Genomic_DNA"/>
</dbReference>
<evidence type="ECO:0000313" key="1">
    <source>
        <dbReference type="EMBL" id="KAK7679856.1"/>
    </source>
</evidence>
<dbReference type="Proteomes" id="UP001385951">
    <property type="component" value="Unassembled WGS sequence"/>
</dbReference>
<proteinExistence type="predicted"/>
<reference evidence="1 2" key="1">
    <citation type="submission" date="2022-09" db="EMBL/GenBank/DDBJ databases">
        <authorList>
            <person name="Palmer J.M."/>
        </authorList>
    </citation>
    <scope>NUCLEOTIDE SEQUENCE [LARGE SCALE GENOMIC DNA]</scope>
    <source>
        <strain evidence="1 2">DSM 7382</strain>
    </source>
</reference>
<comment type="caution">
    <text evidence="1">The sequence shown here is derived from an EMBL/GenBank/DDBJ whole genome shotgun (WGS) entry which is preliminary data.</text>
</comment>
<protein>
    <submittedName>
        <fullName evidence="1">Uncharacterized protein</fullName>
    </submittedName>
</protein>